<keyword evidence="4" id="KW-0378">Hydrolase</keyword>
<dbReference type="Pfam" id="PF07687">
    <property type="entry name" value="M20_dimer"/>
    <property type="match status" value="1"/>
</dbReference>
<evidence type="ECO:0000313" key="7">
    <source>
        <dbReference type="EMBL" id="BCR03631.1"/>
    </source>
</evidence>
<dbReference type="Gene3D" id="3.40.630.10">
    <property type="entry name" value="Zn peptidases"/>
    <property type="match status" value="1"/>
</dbReference>
<dbReference type="InterPro" id="IPR002933">
    <property type="entry name" value="Peptidase_M20"/>
</dbReference>
<keyword evidence="2" id="KW-0645">Protease</keyword>
<dbReference type="EMBL" id="AP024355">
    <property type="protein sequence ID" value="BCR03631.1"/>
    <property type="molecule type" value="Genomic_DNA"/>
</dbReference>
<feature type="domain" description="Peptidase M20 dimerisation" evidence="6">
    <location>
        <begin position="237"/>
        <end position="380"/>
    </location>
</feature>
<evidence type="ECO:0000256" key="1">
    <source>
        <dbReference type="ARBA" id="ARBA00006247"/>
    </source>
</evidence>
<evidence type="ECO:0000256" key="4">
    <source>
        <dbReference type="ARBA" id="ARBA00022801"/>
    </source>
</evidence>
<dbReference type="InterPro" id="IPR036264">
    <property type="entry name" value="Bact_exopeptidase_dim_dom"/>
</dbReference>
<organism evidence="7 8">
    <name type="scientific">Desulfuromonas versatilis</name>
    <dbReference type="NCBI Taxonomy" id="2802975"/>
    <lineage>
        <taxon>Bacteria</taxon>
        <taxon>Pseudomonadati</taxon>
        <taxon>Thermodesulfobacteriota</taxon>
        <taxon>Desulfuromonadia</taxon>
        <taxon>Desulfuromonadales</taxon>
        <taxon>Desulfuromonadaceae</taxon>
        <taxon>Desulfuromonas</taxon>
    </lineage>
</organism>
<dbReference type="Gene3D" id="3.30.70.360">
    <property type="match status" value="1"/>
</dbReference>
<dbReference type="PANTHER" id="PTHR45962:SF1">
    <property type="entry name" value="N-FATTY-ACYL-AMINO ACID SYNTHASE_HYDROLASE PM20D1"/>
    <property type="match status" value="1"/>
</dbReference>
<sequence>MGAAFVLFFLLILALGGVSLYRAARFTAPPIPRPSSGAAPLRGEPAAQRLAGALRFATLSDRDPGRLDAEPFRRFQAFLESSFPRVYAALELERVNQLSLLFTWRGSDESQLPILLMAHQDVVPVAPGTEGDWSHPPFAGAVADGYVWGRGALDVKSGLMGIFEAVEALLAEGWRPPRTVYLAFGHDEEVGGAQGAAKIAALLGARGVRLALVLDEGGAVLEDGLPGVPGPLATVGVAERGFVNLELTARGRGGHASMPGSDAAISVLSRALVRLERRPFVADPGFLIDTYRHLAERLTPGYRLLFANLPLLGPLVTQRLGATPKLNAGLRTTVAPTMVSGGVQANVLPGQATANLNIRIFPGQSVAGVLERVRRVVADPRVEVRQVGPSSEPSPVSDSRGRAFGVLGEVIRQASGDPDLPVAPYLVVGATDSRYYAPLAENTFRFLLNRLGNGDFQRIHGTDERISVANYAQVVAFYAQVLRRSGEF</sequence>
<evidence type="ECO:0000259" key="6">
    <source>
        <dbReference type="Pfam" id="PF07687"/>
    </source>
</evidence>
<evidence type="ECO:0000256" key="5">
    <source>
        <dbReference type="ARBA" id="ARBA00022833"/>
    </source>
</evidence>
<protein>
    <submittedName>
        <fullName evidence="7">Peptidase M20</fullName>
    </submittedName>
</protein>
<reference evidence="7 8" key="1">
    <citation type="journal article" date="2016" name="C (Basel)">
        <title>Selective Growth of and Electricity Production by Marine Exoelectrogenic Bacteria in Self-Aggregated Hydrogel of Microbially Reduced Graphene Oxide.</title>
        <authorList>
            <person name="Yoshida N."/>
            <person name="Goto Y."/>
            <person name="Miyata Y."/>
        </authorList>
    </citation>
    <scope>NUCLEOTIDE SEQUENCE [LARGE SCALE GENOMIC DNA]</scope>
    <source>
        <strain evidence="7 8">NIT-T3</strain>
    </source>
</reference>
<proteinExistence type="inferred from homology"/>
<reference evidence="7 8" key="2">
    <citation type="journal article" date="2021" name="Int. J. Syst. Evol. Microbiol.">
        <title>Isolation and Polyphasic Characterization of Desulfuromonas versatilis sp. Nov., an Electrogenic Bacteria Capable of Versatile Metabolism Isolated from a Graphene Oxide-Reducing Enrichment Culture.</title>
        <authorList>
            <person name="Xie L."/>
            <person name="Yoshida N."/>
            <person name="Ishii S."/>
            <person name="Meng L."/>
        </authorList>
    </citation>
    <scope>NUCLEOTIDE SEQUENCE [LARGE SCALE GENOMIC DNA]</scope>
    <source>
        <strain evidence="7 8">NIT-T3</strain>
    </source>
</reference>
<comment type="similarity">
    <text evidence="1">Belongs to the peptidase M20A family.</text>
</comment>
<dbReference type="Pfam" id="PF01546">
    <property type="entry name" value="Peptidase_M20"/>
    <property type="match status" value="1"/>
</dbReference>
<evidence type="ECO:0000256" key="3">
    <source>
        <dbReference type="ARBA" id="ARBA00022723"/>
    </source>
</evidence>
<evidence type="ECO:0000256" key="2">
    <source>
        <dbReference type="ARBA" id="ARBA00022670"/>
    </source>
</evidence>
<accession>A0ABM8HMS6</accession>
<dbReference type="InterPro" id="IPR011650">
    <property type="entry name" value="Peptidase_M20_dimer"/>
</dbReference>
<keyword evidence="3" id="KW-0479">Metal-binding</keyword>
<dbReference type="Gene3D" id="1.10.150.900">
    <property type="match status" value="1"/>
</dbReference>
<dbReference type="RefSeq" id="WP_221251096.1">
    <property type="nucleotide sequence ID" value="NZ_AP024355.1"/>
</dbReference>
<dbReference type="InterPro" id="IPR001261">
    <property type="entry name" value="ArgE/DapE_CS"/>
</dbReference>
<dbReference type="InterPro" id="IPR047177">
    <property type="entry name" value="Pept_M20A"/>
</dbReference>
<evidence type="ECO:0000313" key="8">
    <source>
        <dbReference type="Proteomes" id="UP001319827"/>
    </source>
</evidence>
<name>A0ABM8HMS6_9BACT</name>
<gene>
    <name evidence="7" type="ORF">DESUT3_07000</name>
</gene>
<keyword evidence="5" id="KW-0862">Zinc</keyword>
<dbReference type="PROSITE" id="PS00758">
    <property type="entry name" value="ARGE_DAPE_CPG2_1"/>
    <property type="match status" value="1"/>
</dbReference>
<dbReference type="SUPFAM" id="SSF55031">
    <property type="entry name" value="Bacterial exopeptidase dimerisation domain"/>
    <property type="match status" value="1"/>
</dbReference>
<keyword evidence="8" id="KW-1185">Reference proteome</keyword>
<dbReference type="Proteomes" id="UP001319827">
    <property type="component" value="Chromosome"/>
</dbReference>
<dbReference type="SUPFAM" id="SSF53187">
    <property type="entry name" value="Zn-dependent exopeptidases"/>
    <property type="match status" value="1"/>
</dbReference>
<dbReference type="PANTHER" id="PTHR45962">
    <property type="entry name" value="N-FATTY-ACYL-AMINO ACID SYNTHASE/HYDROLASE PM20D1"/>
    <property type="match status" value="1"/>
</dbReference>